<evidence type="ECO:0000313" key="3">
    <source>
        <dbReference type="Proteomes" id="UP000183047"/>
    </source>
</evidence>
<keyword evidence="1" id="KW-1133">Transmembrane helix</keyword>
<name>A0A1G5ADP6_9FIRM</name>
<dbReference type="Pfam" id="PF11368">
    <property type="entry name" value="DUF3169"/>
    <property type="match status" value="1"/>
</dbReference>
<dbReference type="AlphaFoldDB" id="A0A1G5ADP6"/>
<evidence type="ECO:0000313" key="2">
    <source>
        <dbReference type="EMBL" id="SCX75994.1"/>
    </source>
</evidence>
<protein>
    <recommendedName>
        <fullName evidence="4">DUF3169 domain-containing protein</fullName>
    </recommendedName>
</protein>
<dbReference type="OrthoDB" id="1777828at2"/>
<sequence>MQIDDMKKDIRIDSNRKTVLKFIAFMLLAVFMGFIFGIVMDNEIIKACFISAYDVLRQYELHFYLVLNIVMCSLCIGLYVKSKILAEKWDGVDENQIDKIDVYLDIAGSINWFTLIAGVMLWGLSISNIKRWADPKTAWIIHMVLVFFCIGWTFTMRGKIMSFKHKLDCEEKIHVLDLHFERKYFESRDEGQKMIIYRATYDAHKGLHYIYAVLFFIAITCKLFFGTGDFPVVIICVAWFMEMMIYTKSVFKYKYQDKKERGR</sequence>
<proteinExistence type="predicted"/>
<feature type="transmembrane region" description="Helical" evidence="1">
    <location>
        <begin position="102"/>
        <end position="125"/>
    </location>
</feature>
<feature type="transmembrane region" description="Helical" evidence="1">
    <location>
        <begin position="61"/>
        <end position="81"/>
    </location>
</feature>
<keyword evidence="1" id="KW-0812">Transmembrane</keyword>
<feature type="transmembrane region" description="Helical" evidence="1">
    <location>
        <begin position="137"/>
        <end position="156"/>
    </location>
</feature>
<gene>
    <name evidence="2" type="ORF">SAMN02910451_00152</name>
</gene>
<accession>A0A1G5ADP6</accession>
<dbReference type="Proteomes" id="UP000183047">
    <property type="component" value="Unassembled WGS sequence"/>
</dbReference>
<feature type="transmembrane region" description="Helical" evidence="1">
    <location>
        <begin position="20"/>
        <end position="41"/>
    </location>
</feature>
<reference evidence="3" key="1">
    <citation type="submission" date="2016-10" db="EMBL/GenBank/DDBJ databases">
        <authorList>
            <person name="Varghese N."/>
            <person name="Submissions S."/>
        </authorList>
    </citation>
    <scope>NUCLEOTIDE SEQUENCE [LARGE SCALE GENOMIC DNA]</scope>
    <source>
        <strain evidence="3">XBD2006</strain>
    </source>
</reference>
<keyword evidence="3" id="KW-1185">Reference proteome</keyword>
<dbReference type="InterPro" id="IPR021509">
    <property type="entry name" value="DUF3169"/>
</dbReference>
<feature type="transmembrane region" description="Helical" evidence="1">
    <location>
        <begin position="206"/>
        <end position="225"/>
    </location>
</feature>
<organism evidence="2 3">
    <name type="scientific">Butyrivibrio hungatei</name>
    <dbReference type="NCBI Taxonomy" id="185008"/>
    <lineage>
        <taxon>Bacteria</taxon>
        <taxon>Bacillati</taxon>
        <taxon>Bacillota</taxon>
        <taxon>Clostridia</taxon>
        <taxon>Lachnospirales</taxon>
        <taxon>Lachnospiraceae</taxon>
        <taxon>Butyrivibrio</taxon>
    </lineage>
</organism>
<evidence type="ECO:0000256" key="1">
    <source>
        <dbReference type="SAM" id="Phobius"/>
    </source>
</evidence>
<dbReference type="RefSeq" id="WP_026666589.1">
    <property type="nucleotide sequence ID" value="NZ_FMUR01000003.1"/>
</dbReference>
<dbReference type="EMBL" id="FMUR01000003">
    <property type="protein sequence ID" value="SCX75994.1"/>
    <property type="molecule type" value="Genomic_DNA"/>
</dbReference>
<feature type="transmembrane region" description="Helical" evidence="1">
    <location>
        <begin position="231"/>
        <end position="251"/>
    </location>
</feature>
<keyword evidence="1" id="KW-0472">Membrane</keyword>
<evidence type="ECO:0008006" key="4">
    <source>
        <dbReference type="Google" id="ProtNLM"/>
    </source>
</evidence>